<evidence type="ECO:0000313" key="3">
    <source>
        <dbReference type="Proteomes" id="UP001596406"/>
    </source>
</evidence>
<keyword evidence="1" id="KW-0812">Transmembrane</keyword>
<reference evidence="2 3" key="1">
    <citation type="journal article" date="2019" name="Int. J. Syst. Evol. Microbiol.">
        <title>The Global Catalogue of Microorganisms (GCM) 10K type strain sequencing project: providing services to taxonomists for standard genome sequencing and annotation.</title>
        <authorList>
            <consortium name="The Broad Institute Genomics Platform"/>
            <consortium name="The Broad Institute Genome Sequencing Center for Infectious Disease"/>
            <person name="Wu L."/>
            <person name="Ma J."/>
        </authorList>
    </citation>
    <scope>NUCLEOTIDE SEQUENCE [LARGE SCALE GENOMIC DNA]</scope>
    <source>
        <strain evidence="2 3">PSRA2</strain>
    </source>
</reference>
<feature type="transmembrane region" description="Helical" evidence="1">
    <location>
        <begin position="93"/>
        <end position="110"/>
    </location>
</feature>
<dbReference type="Proteomes" id="UP001596406">
    <property type="component" value="Unassembled WGS sequence"/>
</dbReference>
<dbReference type="EMBL" id="JBHSXM010000006">
    <property type="protein sequence ID" value="MFC6838461.1"/>
    <property type="molecule type" value="Genomic_DNA"/>
</dbReference>
<keyword evidence="1" id="KW-0472">Membrane</keyword>
<dbReference type="InterPro" id="IPR055941">
    <property type="entry name" value="DUF7519"/>
</dbReference>
<evidence type="ECO:0000256" key="1">
    <source>
        <dbReference type="SAM" id="Phobius"/>
    </source>
</evidence>
<comment type="caution">
    <text evidence="2">The sequence shown here is derived from an EMBL/GenBank/DDBJ whole genome shotgun (WGS) entry which is preliminary data.</text>
</comment>
<organism evidence="2 3">
    <name type="scientific">Halomarina ordinaria</name>
    <dbReference type="NCBI Taxonomy" id="3033939"/>
    <lineage>
        <taxon>Archaea</taxon>
        <taxon>Methanobacteriati</taxon>
        <taxon>Methanobacteriota</taxon>
        <taxon>Stenosarchaea group</taxon>
        <taxon>Halobacteria</taxon>
        <taxon>Halobacteriales</taxon>
        <taxon>Natronomonadaceae</taxon>
        <taxon>Halomarina</taxon>
    </lineage>
</organism>
<evidence type="ECO:0000313" key="2">
    <source>
        <dbReference type="EMBL" id="MFC6838461.1"/>
    </source>
</evidence>
<keyword evidence="1" id="KW-1133">Transmembrane helix</keyword>
<name>A0ABD5UDK3_9EURY</name>
<gene>
    <name evidence="2" type="ORF">ACFQHK_18435</name>
</gene>
<evidence type="ECO:0008006" key="4">
    <source>
        <dbReference type="Google" id="ProtNLM"/>
    </source>
</evidence>
<dbReference type="AlphaFoldDB" id="A0ABD5UDK3"/>
<proteinExistence type="predicted"/>
<feature type="transmembrane region" description="Helical" evidence="1">
    <location>
        <begin position="205"/>
        <end position="226"/>
    </location>
</feature>
<feature type="transmembrane region" description="Helical" evidence="1">
    <location>
        <begin position="32"/>
        <end position="54"/>
    </location>
</feature>
<dbReference type="RefSeq" id="WP_304450150.1">
    <property type="nucleotide sequence ID" value="NZ_JARRAH010000006.1"/>
</dbReference>
<sequence>MTRVVRRPRPVSGALAVGGALAAVASVANAPAQLAAVGVSLAGVALLALGVAVFRRGARVVGASVGLLGVLASFGALGVGLALTTAVTQRAELVGLLGVPVLALGVVPLRRRVARRLVSTGVAFVVVGTVLSAATSAASVPASLASLVCAVVAWDAGERAVNLGDQLGADARTWPVELAHSGWSAAVGGASVGLALALFEMDVTGVPIAGLVLLLAAAVTLMVVLYR</sequence>
<keyword evidence="3" id="KW-1185">Reference proteome</keyword>
<feature type="transmembrane region" description="Helical" evidence="1">
    <location>
        <begin position="66"/>
        <end position="87"/>
    </location>
</feature>
<feature type="transmembrane region" description="Helical" evidence="1">
    <location>
        <begin position="117"/>
        <end position="134"/>
    </location>
</feature>
<accession>A0ABD5UDK3</accession>
<dbReference type="Pfam" id="PF24363">
    <property type="entry name" value="DUF7519"/>
    <property type="match status" value="1"/>
</dbReference>
<protein>
    <recommendedName>
        <fullName evidence="4">MFS transporter</fullName>
    </recommendedName>
</protein>